<comment type="function">
    <text evidence="11">E3 ubiquitin-protein ligase.</text>
</comment>
<evidence type="ECO:0000256" key="3">
    <source>
        <dbReference type="ARBA" id="ARBA00004906"/>
    </source>
</evidence>
<evidence type="ECO:0000313" key="13">
    <source>
        <dbReference type="EMBL" id="KAK9664203.1"/>
    </source>
</evidence>
<evidence type="ECO:0000256" key="2">
    <source>
        <dbReference type="ARBA" id="ARBA00004308"/>
    </source>
</evidence>
<dbReference type="Pfam" id="PF00097">
    <property type="entry name" value="zf-C3HC4"/>
    <property type="match status" value="1"/>
</dbReference>
<evidence type="ECO:0000259" key="12">
    <source>
        <dbReference type="PROSITE" id="PS50089"/>
    </source>
</evidence>
<dbReference type="InterPro" id="IPR013083">
    <property type="entry name" value="Znf_RING/FYVE/PHD"/>
</dbReference>
<comment type="pathway">
    <text evidence="3 11">Protein modification; protein ubiquitination.</text>
</comment>
<dbReference type="InterPro" id="IPR001841">
    <property type="entry name" value="Znf_RING"/>
</dbReference>
<evidence type="ECO:0000256" key="10">
    <source>
        <dbReference type="PROSITE-ProRule" id="PRU00175"/>
    </source>
</evidence>
<keyword evidence="6 10" id="KW-0863">Zinc-finger</keyword>
<dbReference type="SMART" id="SM00184">
    <property type="entry name" value="RING"/>
    <property type="match status" value="1"/>
</dbReference>
<dbReference type="GO" id="GO:0061630">
    <property type="term" value="F:ubiquitin protein ligase activity"/>
    <property type="evidence" value="ECO:0007669"/>
    <property type="project" value="UniProtKB-UniRule"/>
</dbReference>
<evidence type="ECO:0000256" key="8">
    <source>
        <dbReference type="ARBA" id="ARBA00022833"/>
    </source>
</evidence>
<dbReference type="EC" id="2.3.2.27" evidence="11"/>
<dbReference type="Gene3D" id="3.30.40.10">
    <property type="entry name" value="Zinc/RING finger domain, C3HC4 (zinc finger)"/>
    <property type="match status" value="1"/>
</dbReference>
<keyword evidence="8 11" id="KW-0862">Zinc</keyword>
<keyword evidence="7 11" id="KW-0833">Ubl conjugation pathway</keyword>
<organism evidence="13 14">
    <name type="scientific">Saponaria officinalis</name>
    <name type="common">Common soapwort</name>
    <name type="synonym">Lychnis saponaria</name>
    <dbReference type="NCBI Taxonomy" id="3572"/>
    <lineage>
        <taxon>Eukaryota</taxon>
        <taxon>Viridiplantae</taxon>
        <taxon>Streptophyta</taxon>
        <taxon>Embryophyta</taxon>
        <taxon>Tracheophyta</taxon>
        <taxon>Spermatophyta</taxon>
        <taxon>Magnoliopsida</taxon>
        <taxon>eudicotyledons</taxon>
        <taxon>Gunneridae</taxon>
        <taxon>Pentapetalae</taxon>
        <taxon>Caryophyllales</taxon>
        <taxon>Caryophyllaceae</taxon>
        <taxon>Caryophylleae</taxon>
        <taxon>Saponaria</taxon>
    </lineage>
</organism>
<evidence type="ECO:0000256" key="1">
    <source>
        <dbReference type="ARBA" id="ARBA00000900"/>
    </source>
</evidence>
<name>A0AAW1GGR9_SAPOF</name>
<proteinExistence type="predicted"/>
<comment type="caution">
    <text evidence="13">The sequence shown here is derived from an EMBL/GenBank/DDBJ whole genome shotgun (WGS) entry which is preliminary data.</text>
</comment>
<dbReference type="AlphaFoldDB" id="A0AAW1GGR9"/>
<dbReference type="GO" id="GO:0008270">
    <property type="term" value="F:zinc ion binding"/>
    <property type="evidence" value="ECO:0007669"/>
    <property type="project" value="UniProtKB-KW"/>
</dbReference>
<feature type="transmembrane region" description="Helical" evidence="11">
    <location>
        <begin position="212"/>
        <end position="230"/>
    </location>
</feature>
<evidence type="ECO:0000256" key="11">
    <source>
        <dbReference type="RuleBase" id="RU369090"/>
    </source>
</evidence>
<sequence>MDQCCQYSVTQGETRHKDIDKLKTASAGSTETDDISSGFDCNICLDSVQDPVVTFCGHLYCWPCIYMWLHSQKASEDPDRTPQCPVCKARISQNTLIPLYGRDKCGKPSATHFGVAIPQRPNGKPELNCRGGRLNHREVDPYYSLGDYAPSTGSGFAGTTTFYPVIGMFGEMICARFFRNSETNLYTYPNTYSVATTSSARSRRHVIQAERSLSRVSFFLFCCIIMCLLLF</sequence>
<dbReference type="Proteomes" id="UP001443914">
    <property type="component" value="Unassembled WGS sequence"/>
</dbReference>
<dbReference type="EMBL" id="JBDFQZ010000014">
    <property type="protein sequence ID" value="KAK9664203.1"/>
    <property type="molecule type" value="Genomic_DNA"/>
</dbReference>
<evidence type="ECO:0000256" key="6">
    <source>
        <dbReference type="ARBA" id="ARBA00022771"/>
    </source>
</evidence>
<dbReference type="GO" id="GO:0005789">
    <property type="term" value="C:endoplasmic reticulum membrane"/>
    <property type="evidence" value="ECO:0007669"/>
    <property type="project" value="UniProtKB-SubCell"/>
</dbReference>
<dbReference type="SUPFAM" id="SSF57850">
    <property type="entry name" value="RING/U-box"/>
    <property type="match status" value="1"/>
</dbReference>
<dbReference type="PANTHER" id="PTHR12313">
    <property type="entry name" value="E3 UBIQUITIN-PROTEIN LIGASE RNF5-RELATED"/>
    <property type="match status" value="1"/>
</dbReference>
<dbReference type="InterPro" id="IPR045103">
    <property type="entry name" value="RNF5/RNF185-like"/>
</dbReference>
<keyword evidence="11" id="KW-0256">Endoplasmic reticulum</keyword>
<accession>A0AAW1GGR9</accession>
<evidence type="ECO:0000256" key="7">
    <source>
        <dbReference type="ARBA" id="ARBA00022786"/>
    </source>
</evidence>
<keyword evidence="11" id="KW-0812">Transmembrane</keyword>
<dbReference type="PROSITE" id="PS50089">
    <property type="entry name" value="ZF_RING_2"/>
    <property type="match status" value="1"/>
</dbReference>
<protein>
    <recommendedName>
        <fullName evidence="11">E3 ubiquitin-protein ligase RMA</fullName>
        <ecNumber evidence="11">2.3.2.27</ecNumber>
    </recommendedName>
    <alternativeName>
        <fullName evidence="11">Protein RING membrane-anchor</fullName>
    </alternativeName>
    <alternativeName>
        <fullName evidence="11">RING-type E3 ubiquitin transferase RMA</fullName>
    </alternativeName>
</protein>
<comment type="subcellular location">
    <subcellularLocation>
        <location evidence="2">Endomembrane system</location>
    </subcellularLocation>
    <subcellularLocation>
        <location evidence="11">Endoplasmic reticulum membrane</location>
        <topology evidence="11">Single-pass type IV membrane protein</topology>
    </subcellularLocation>
</comment>
<dbReference type="InterPro" id="IPR017907">
    <property type="entry name" value="Znf_RING_CS"/>
</dbReference>
<keyword evidence="14" id="KW-1185">Reference proteome</keyword>
<dbReference type="InterPro" id="IPR018957">
    <property type="entry name" value="Znf_C3HC4_RING-type"/>
</dbReference>
<comment type="domain">
    <text evidence="11">The RING-type zinc finger domain is responsible for E3 ligase activity.</text>
</comment>
<dbReference type="PROSITE" id="PS00518">
    <property type="entry name" value="ZF_RING_1"/>
    <property type="match status" value="1"/>
</dbReference>
<dbReference type="GO" id="GO:0006511">
    <property type="term" value="P:ubiquitin-dependent protein catabolic process"/>
    <property type="evidence" value="ECO:0007669"/>
    <property type="project" value="UniProtKB-UniRule"/>
</dbReference>
<comment type="catalytic activity">
    <reaction evidence="1 11">
        <text>S-ubiquitinyl-[E2 ubiquitin-conjugating enzyme]-L-cysteine + [acceptor protein]-L-lysine = [E2 ubiquitin-conjugating enzyme]-L-cysteine + N(6)-ubiquitinyl-[acceptor protein]-L-lysine.</text>
        <dbReference type="EC" id="2.3.2.27"/>
    </reaction>
</comment>
<evidence type="ECO:0000256" key="5">
    <source>
        <dbReference type="ARBA" id="ARBA00022723"/>
    </source>
</evidence>
<keyword evidence="9 11" id="KW-0472">Membrane</keyword>
<feature type="domain" description="RING-type" evidence="12">
    <location>
        <begin position="41"/>
        <end position="88"/>
    </location>
</feature>
<evidence type="ECO:0000256" key="4">
    <source>
        <dbReference type="ARBA" id="ARBA00022679"/>
    </source>
</evidence>
<keyword evidence="11" id="KW-1133">Transmembrane helix</keyword>
<gene>
    <name evidence="13" type="ORF">RND81_14G025700</name>
</gene>
<evidence type="ECO:0000256" key="9">
    <source>
        <dbReference type="ARBA" id="ARBA00023136"/>
    </source>
</evidence>
<reference evidence="13" key="1">
    <citation type="submission" date="2024-03" db="EMBL/GenBank/DDBJ databases">
        <title>WGS assembly of Saponaria officinalis var. Norfolk2.</title>
        <authorList>
            <person name="Jenkins J."/>
            <person name="Shu S."/>
            <person name="Grimwood J."/>
            <person name="Barry K."/>
            <person name="Goodstein D."/>
            <person name="Schmutz J."/>
            <person name="Leebens-Mack J."/>
            <person name="Osbourn A."/>
        </authorList>
    </citation>
    <scope>NUCLEOTIDE SEQUENCE [LARGE SCALE GENOMIC DNA]</scope>
    <source>
        <strain evidence="13">JIC</strain>
    </source>
</reference>
<keyword evidence="4 11" id="KW-0808">Transferase</keyword>
<keyword evidence="5 11" id="KW-0479">Metal-binding</keyword>
<evidence type="ECO:0000313" key="14">
    <source>
        <dbReference type="Proteomes" id="UP001443914"/>
    </source>
</evidence>